<feature type="transmembrane region" description="Helical" evidence="1">
    <location>
        <begin position="125"/>
        <end position="144"/>
    </location>
</feature>
<reference evidence="3 4" key="1">
    <citation type="submission" date="2019-07" db="EMBL/GenBank/DDBJ databases">
        <title>The Draft Genome Sequence of Rhizobium tropici SARCC-755 Associated with Superior Nodulation on Pigeonpea (Cajanus cajan (L.) Millsp.).</title>
        <authorList>
            <person name="Bopape F.L."/>
            <person name="Hassen A.I."/>
            <person name="Swanevelder Z.H."/>
            <person name="Gwata E.T."/>
        </authorList>
    </citation>
    <scope>NUCLEOTIDE SEQUENCE [LARGE SCALE GENOMIC DNA]</scope>
    <source>
        <strain evidence="3 4">SARCC-755</strain>
    </source>
</reference>
<sequence length="182" mass="20008">MYELDAVMTEWINGIAGNPIVDRLMILISAYGVPLLIALVAVQWWVGERRPETRHALVAAGLTFVVGLGINQVILLFVSRVRPYDAEVTKLLVNRSNDPSFPSDHATAVFAIAAAFTLQRMPGQSLFFLLGAILVSFSRVYIGTHYVSDVMGGVLTAVFAAILVKTLYRPETRLDRFVTGIL</sequence>
<feature type="transmembrane region" description="Helical" evidence="1">
    <location>
        <begin position="57"/>
        <end position="79"/>
    </location>
</feature>
<organism evidence="3 4">
    <name type="scientific">Rhizobium tropici</name>
    <dbReference type="NCBI Taxonomy" id="398"/>
    <lineage>
        <taxon>Bacteria</taxon>
        <taxon>Pseudomonadati</taxon>
        <taxon>Pseudomonadota</taxon>
        <taxon>Alphaproteobacteria</taxon>
        <taxon>Hyphomicrobiales</taxon>
        <taxon>Rhizobiaceae</taxon>
        <taxon>Rhizobium/Agrobacterium group</taxon>
        <taxon>Rhizobium</taxon>
    </lineage>
</organism>
<evidence type="ECO:0000313" key="3">
    <source>
        <dbReference type="EMBL" id="KAA1177779.1"/>
    </source>
</evidence>
<accession>A0A5B0VVK0</accession>
<keyword evidence="1" id="KW-0812">Transmembrane</keyword>
<dbReference type="OrthoDB" id="9801622at2"/>
<evidence type="ECO:0000256" key="1">
    <source>
        <dbReference type="SAM" id="Phobius"/>
    </source>
</evidence>
<evidence type="ECO:0000259" key="2">
    <source>
        <dbReference type="SMART" id="SM00014"/>
    </source>
</evidence>
<gene>
    <name evidence="3" type="ORF">FP026_21465</name>
</gene>
<protein>
    <submittedName>
        <fullName evidence="3">Phosphatase PAP2 family protein</fullName>
    </submittedName>
</protein>
<dbReference type="Gene3D" id="1.20.144.10">
    <property type="entry name" value="Phosphatidic acid phosphatase type 2/haloperoxidase"/>
    <property type="match status" value="1"/>
</dbReference>
<dbReference type="SMART" id="SM00014">
    <property type="entry name" value="acidPPc"/>
    <property type="match status" value="1"/>
</dbReference>
<dbReference type="SUPFAM" id="SSF48317">
    <property type="entry name" value="Acid phosphatase/Vanadium-dependent haloperoxidase"/>
    <property type="match status" value="1"/>
</dbReference>
<comment type="caution">
    <text evidence="3">The sequence shown here is derived from an EMBL/GenBank/DDBJ whole genome shotgun (WGS) entry which is preliminary data.</text>
</comment>
<proteinExistence type="predicted"/>
<dbReference type="PANTHER" id="PTHR14969:SF13">
    <property type="entry name" value="AT30094P"/>
    <property type="match status" value="1"/>
</dbReference>
<feature type="domain" description="Phosphatidic acid phosphatase type 2/haloperoxidase" evidence="2">
    <location>
        <begin position="56"/>
        <end position="165"/>
    </location>
</feature>
<dbReference type="EMBL" id="VNIP01000011">
    <property type="protein sequence ID" value="KAA1177779.1"/>
    <property type="molecule type" value="Genomic_DNA"/>
</dbReference>
<dbReference type="InterPro" id="IPR036938">
    <property type="entry name" value="PAP2/HPO_sf"/>
</dbReference>
<keyword evidence="1" id="KW-0472">Membrane</keyword>
<dbReference type="Pfam" id="PF01569">
    <property type="entry name" value="PAP2"/>
    <property type="match status" value="1"/>
</dbReference>
<dbReference type="Proteomes" id="UP000323608">
    <property type="component" value="Unassembled WGS sequence"/>
</dbReference>
<keyword evidence="1" id="KW-1133">Transmembrane helix</keyword>
<dbReference type="RefSeq" id="WP_149636625.1">
    <property type="nucleotide sequence ID" value="NZ_VNIP01000011.1"/>
</dbReference>
<name>A0A5B0VVK0_RHITR</name>
<evidence type="ECO:0000313" key="4">
    <source>
        <dbReference type="Proteomes" id="UP000323608"/>
    </source>
</evidence>
<feature type="transmembrane region" description="Helical" evidence="1">
    <location>
        <begin position="24"/>
        <end position="45"/>
    </location>
</feature>
<dbReference type="InterPro" id="IPR000326">
    <property type="entry name" value="PAP2/HPO"/>
</dbReference>
<feature type="transmembrane region" description="Helical" evidence="1">
    <location>
        <begin position="150"/>
        <end position="168"/>
    </location>
</feature>
<dbReference type="PANTHER" id="PTHR14969">
    <property type="entry name" value="SPHINGOSINE-1-PHOSPHATE PHOSPHOHYDROLASE"/>
    <property type="match status" value="1"/>
</dbReference>
<dbReference type="AlphaFoldDB" id="A0A5B0VVK0"/>